<dbReference type="EMBL" id="JXJN01003375">
    <property type="status" value="NOT_ANNOTATED_CDS"/>
    <property type="molecule type" value="Genomic_DNA"/>
</dbReference>
<evidence type="ECO:0000256" key="1">
    <source>
        <dbReference type="SAM" id="Phobius"/>
    </source>
</evidence>
<dbReference type="VEuPathDB" id="VectorBase:GPPI008087"/>
<organism evidence="2 3">
    <name type="scientific">Glossina palpalis gambiensis</name>
    <dbReference type="NCBI Taxonomy" id="67801"/>
    <lineage>
        <taxon>Eukaryota</taxon>
        <taxon>Metazoa</taxon>
        <taxon>Ecdysozoa</taxon>
        <taxon>Arthropoda</taxon>
        <taxon>Hexapoda</taxon>
        <taxon>Insecta</taxon>
        <taxon>Pterygota</taxon>
        <taxon>Neoptera</taxon>
        <taxon>Endopterygota</taxon>
        <taxon>Diptera</taxon>
        <taxon>Brachycera</taxon>
        <taxon>Muscomorpha</taxon>
        <taxon>Hippoboscoidea</taxon>
        <taxon>Glossinidae</taxon>
        <taxon>Glossina</taxon>
    </lineage>
</organism>
<keyword evidence="1" id="KW-0812">Transmembrane</keyword>
<dbReference type="Proteomes" id="UP000092460">
    <property type="component" value="Unassembled WGS sequence"/>
</dbReference>
<protein>
    <submittedName>
        <fullName evidence="2">Uncharacterized protein</fullName>
    </submittedName>
</protein>
<sequence length="199" mass="23444">MPAVKRDNNPEIFIGTHNMHVLGKYNGSNCRVITYSDVVVWEENRVKSNQDFPAYEDIAYLISLKRDFNIRQQYYYSIAFVLFSLSPVLWTLLLFCFLYVSYGASNAASQCCKFVVLYYMKNAVNLLVCDIHHYGGFYGTMSMCAFHKLEHIRCKKLRAYFTEIMVVMPSFKTPNDSRLKFQKKINLILWKYWVNHSKM</sequence>
<proteinExistence type="predicted"/>
<name>A0A1B0ATK2_9MUSC</name>
<evidence type="ECO:0000313" key="3">
    <source>
        <dbReference type="Proteomes" id="UP000092460"/>
    </source>
</evidence>
<keyword evidence="1" id="KW-0472">Membrane</keyword>
<feature type="transmembrane region" description="Helical" evidence="1">
    <location>
        <begin position="74"/>
        <end position="102"/>
    </location>
</feature>
<reference evidence="2" key="2">
    <citation type="submission" date="2020-05" db="UniProtKB">
        <authorList>
            <consortium name="EnsemblMetazoa"/>
        </authorList>
    </citation>
    <scope>IDENTIFICATION</scope>
    <source>
        <strain evidence="2">IAEA</strain>
    </source>
</reference>
<reference evidence="3" key="1">
    <citation type="submission" date="2015-01" db="EMBL/GenBank/DDBJ databases">
        <authorList>
            <person name="Aksoy S."/>
            <person name="Warren W."/>
            <person name="Wilson R.K."/>
        </authorList>
    </citation>
    <scope>NUCLEOTIDE SEQUENCE [LARGE SCALE GENOMIC DNA]</scope>
    <source>
        <strain evidence="3">IAEA</strain>
    </source>
</reference>
<accession>A0A1B0ATK2</accession>
<keyword evidence="3" id="KW-1185">Reference proteome</keyword>
<dbReference type="AlphaFoldDB" id="A0A1B0ATK2"/>
<evidence type="ECO:0000313" key="2">
    <source>
        <dbReference type="EnsemblMetazoa" id="GPPI008087-PA"/>
    </source>
</evidence>
<keyword evidence="1" id="KW-1133">Transmembrane helix</keyword>
<dbReference type="EnsemblMetazoa" id="GPPI008087-RA">
    <property type="protein sequence ID" value="GPPI008087-PA"/>
    <property type="gene ID" value="GPPI008087"/>
</dbReference>
<dbReference type="EMBL" id="JXJN01003374">
    <property type="status" value="NOT_ANNOTATED_CDS"/>
    <property type="molecule type" value="Genomic_DNA"/>
</dbReference>